<reference evidence="1" key="1">
    <citation type="journal article" date="2020" name="mSystems">
        <title>Genome- and Community-Level Interaction Insights into Carbon Utilization and Element Cycling Functions of Hydrothermarchaeota in Hydrothermal Sediment.</title>
        <authorList>
            <person name="Zhou Z."/>
            <person name="Liu Y."/>
            <person name="Xu W."/>
            <person name="Pan J."/>
            <person name="Luo Z.H."/>
            <person name="Li M."/>
        </authorList>
    </citation>
    <scope>NUCLEOTIDE SEQUENCE [LARGE SCALE GENOMIC DNA]</scope>
    <source>
        <strain evidence="1">HyVt-570</strain>
    </source>
</reference>
<evidence type="ECO:0000313" key="1">
    <source>
        <dbReference type="EMBL" id="HGY10237.1"/>
    </source>
</evidence>
<dbReference type="AlphaFoldDB" id="A0A7C4ZHU1"/>
<name>A0A7C4ZHU1_9DEIN</name>
<accession>A0A7C4ZHU1</accession>
<dbReference type="EMBL" id="DRPZ01000237">
    <property type="protein sequence ID" value="HGY10237.1"/>
    <property type="molecule type" value="Genomic_DNA"/>
</dbReference>
<gene>
    <name evidence="1" type="ORF">ENK37_09365</name>
</gene>
<comment type="caution">
    <text evidence="1">The sequence shown here is derived from an EMBL/GenBank/DDBJ whole genome shotgun (WGS) entry which is preliminary data.</text>
</comment>
<protein>
    <submittedName>
        <fullName evidence="1">Uncharacterized protein</fullName>
    </submittedName>
</protein>
<proteinExistence type="predicted"/>
<dbReference type="Proteomes" id="UP000885759">
    <property type="component" value="Unassembled WGS sequence"/>
</dbReference>
<sequence>MSVRITDYGMDAVAAVDAYRTGDHAYFEKWHMYTAVGTGSTAPSQADTALVSEVARTSSNGGFARIEEKGTDSTTNTVWFRSTTYRVFNFSSAYNLTEYGHFTSSSGANAVFRDLFRQNPNDPNSAAVTISVQSGDQLQIIKTFELTADWNNLAKTVTLTVPGGTDITLSGVQGWGGGYAFLNNMLAALWPGHSSGAFASLHGTQTTDRTQAINTSGVVAKNITRDAYAAGTYTRRYRATYSTADANKAWSGWAFVWNTSTSFMNPSFRFVFDTPDSFTKDNTHTLELLLDVSWSRG</sequence>
<organism evidence="1">
    <name type="scientific">Oceanithermus profundus</name>
    <dbReference type="NCBI Taxonomy" id="187137"/>
    <lineage>
        <taxon>Bacteria</taxon>
        <taxon>Thermotogati</taxon>
        <taxon>Deinococcota</taxon>
        <taxon>Deinococci</taxon>
        <taxon>Thermales</taxon>
        <taxon>Thermaceae</taxon>
        <taxon>Oceanithermus</taxon>
    </lineage>
</organism>